<evidence type="ECO:0000313" key="1">
    <source>
        <dbReference type="EMBL" id="AHG92898.1"/>
    </source>
</evidence>
<dbReference type="AlphaFoldDB" id="W0RTI5"/>
<name>W0RTI5_9BACT</name>
<proteinExistence type="predicted"/>
<dbReference type="RefSeq" id="WP_025414216.1">
    <property type="nucleotide sequence ID" value="NZ_CP007129.1"/>
</dbReference>
<dbReference type="HOGENOM" id="CLU_1956449_0_0_0"/>
<dbReference type="Proteomes" id="UP000019151">
    <property type="component" value="Plasmid 1"/>
</dbReference>
<dbReference type="EMBL" id="CP007129">
    <property type="protein sequence ID" value="AHG92898.1"/>
    <property type="molecule type" value="Genomic_DNA"/>
</dbReference>
<keyword evidence="1" id="KW-0614">Plasmid</keyword>
<gene>
    <name evidence="1" type="ORF">J421_5363</name>
</gene>
<keyword evidence="2" id="KW-1185">Reference proteome</keyword>
<reference evidence="1 2" key="1">
    <citation type="journal article" date="2014" name="Genome Announc.">
        <title>Genome Sequence and Methylome of Soil Bacterium Gemmatirosa kalamazoonensis KBS708T, a Member of the Rarely Cultivated Gemmatimonadetes Phylum.</title>
        <authorList>
            <person name="Debruyn J.M."/>
            <person name="Radosevich M."/>
            <person name="Wommack K.E."/>
            <person name="Polson S.W."/>
            <person name="Hauser L.J."/>
            <person name="Fawaz M.N."/>
            <person name="Korlach J."/>
            <person name="Tsai Y.C."/>
        </authorList>
    </citation>
    <scope>NUCLEOTIDE SEQUENCE [LARGE SCALE GENOMIC DNA]</scope>
    <source>
        <strain evidence="1 2">KBS708</strain>
        <plasmid evidence="2">Plasmid 1</plasmid>
    </source>
</reference>
<dbReference type="InParanoid" id="W0RTI5"/>
<evidence type="ECO:0000313" key="2">
    <source>
        <dbReference type="Proteomes" id="UP000019151"/>
    </source>
</evidence>
<protein>
    <submittedName>
        <fullName evidence="1">Uncharacterized protein</fullName>
    </submittedName>
</protein>
<geneLocation type="plasmid" evidence="1 2">
    <name>1</name>
</geneLocation>
<sequence>MSPSEPALSDQVPDLTSAEFQALLADEVASLDAEVLPTYRRCQVPPVRMEHRWEFDGRQVGAPVWVVARDGPVVLGYDEVEEEWGIGRVLGAVADGGVVDDWGTFGERLRWTLLRFPDPAAYVRRTAG</sequence>
<accession>W0RTI5</accession>
<organism evidence="1 2">
    <name type="scientific">Gemmatirosa kalamazoonensis</name>
    <dbReference type="NCBI Taxonomy" id="861299"/>
    <lineage>
        <taxon>Bacteria</taxon>
        <taxon>Pseudomonadati</taxon>
        <taxon>Gemmatimonadota</taxon>
        <taxon>Gemmatimonadia</taxon>
        <taxon>Gemmatimonadales</taxon>
        <taxon>Gemmatimonadaceae</taxon>
        <taxon>Gemmatirosa</taxon>
    </lineage>
</organism>
<dbReference type="KEGG" id="gba:J421_5363"/>